<evidence type="ECO:0000313" key="2">
    <source>
        <dbReference type="Proteomes" id="UP000054721"/>
    </source>
</evidence>
<dbReference type="EMBL" id="JYDW01000370">
    <property type="protein sequence ID" value="KRZ48734.1"/>
    <property type="molecule type" value="Genomic_DNA"/>
</dbReference>
<dbReference type="AlphaFoldDB" id="A0A0V1KP58"/>
<protein>
    <submittedName>
        <fullName evidence="1">Uncharacterized protein</fullName>
    </submittedName>
</protein>
<dbReference type="Proteomes" id="UP000054721">
    <property type="component" value="Unassembled WGS sequence"/>
</dbReference>
<accession>A0A0V1KP58</accession>
<gene>
    <name evidence="1" type="ORF">T02_6482</name>
</gene>
<dbReference type="OrthoDB" id="5938352at2759"/>
<reference evidence="1 2" key="1">
    <citation type="submission" date="2015-05" db="EMBL/GenBank/DDBJ databases">
        <title>Evolution of Trichinella species and genotypes.</title>
        <authorList>
            <person name="Korhonen P.K."/>
            <person name="Edoardo P."/>
            <person name="Giuseppe L.R."/>
            <person name="Gasser R.B."/>
        </authorList>
    </citation>
    <scope>NUCLEOTIDE SEQUENCE [LARGE SCALE GENOMIC DNA]</scope>
    <source>
        <strain evidence="1">ISS10</strain>
    </source>
</reference>
<name>A0A0V1KP58_9BILA</name>
<keyword evidence="2" id="KW-1185">Reference proteome</keyword>
<comment type="caution">
    <text evidence="1">The sequence shown here is derived from an EMBL/GenBank/DDBJ whole genome shotgun (WGS) entry which is preliminary data.</text>
</comment>
<organism evidence="1 2">
    <name type="scientific">Trichinella nativa</name>
    <dbReference type="NCBI Taxonomy" id="6335"/>
    <lineage>
        <taxon>Eukaryota</taxon>
        <taxon>Metazoa</taxon>
        <taxon>Ecdysozoa</taxon>
        <taxon>Nematoda</taxon>
        <taxon>Enoplea</taxon>
        <taxon>Dorylaimia</taxon>
        <taxon>Trichinellida</taxon>
        <taxon>Trichinellidae</taxon>
        <taxon>Trichinella</taxon>
    </lineage>
</organism>
<proteinExistence type="predicted"/>
<sequence>MATKQIHNLGRVLHSPTQSTAFKTAFEMQQPQSRLLAVSNHRFSSLKRWSVRGFPTINTQHLLRVTTCHGQRIAVNVIRRRGQRDSFTQEMTVRIRLSPVRLMTCSRYLRPISLLGRACRQLWTKWQSEKHRHEALNASKGSPDEHWLHSLDTMAERELESIICAADLTELLNYYISDELQMVLCDVEAQIYDCPFTLISSETHDMLPLSLAHFLIGRSLSSITDEVAE</sequence>
<evidence type="ECO:0000313" key="1">
    <source>
        <dbReference type="EMBL" id="KRZ48734.1"/>
    </source>
</evidence>